<feature type="region of interest" description="Disordered" evidence="1">
    <location>
        <begin position="36"/>
        <end position="61"/>
    </location>
</feature>
<proteinExistence type="predicted"/>
<comment type="caution">
    <text evidence="2">The sequence shown here is derived from an EMBL/GenBank/DDBJ whole genome shotgun (WGS) entry which is preliminary data.</text>
</comment>
<gene>
    <name evidence="2" type="ORF">Q5P01_014573</name>
</gene>
<organism evidence="2 3">
    <name type="scientific">Channa striata</name>
    <name type="common">Snakehead murrel</name>
    <name type="synonym">Ophicephalus striatus</name>
    <dbReference type="NCBI Taxonomy" id="64152"/>
    <lineage>
        <taxon>Eukaryota</taxon>
        <taxon>Metazoa</taxon>
        <taxon>Chordata</taxon>
        <taxon>Craniata</taxon>
        <taxon>Vertebrata</taxon>
        <taxon>Euteleostomi</taxon>
        <taxon>Actinopterygii</taxon>
        <taxon>Neopterygii</taxon>
        <taxon>Teleostei</taxon>
        <taxon>Neoteleostei</taxon>
        <taxon>Acanthomorphata</taxon>
        <taxon>Anabantaria</taxon>
        <taxon>Anabantiformes</taxon>
        <taxon>Channoidei</taxon>
        <taxon>Channidae</taxon>
        <taxon>Channa</taxon>
    </lineage>
</organism>
<dbReference type="Proteomes" id="UP001187415">
    <property type="component" value="Unassembled WGS sequence"/>
</dbReference>
<keyword evidence="3" id="KW-1185">Reference proteome</keyword>
<evidence type="ECO:0000256" key="1">
    <source>
        <dbReference type="SAM" id="MobiDB-lite"/>
    </source>
</evidence>
<sequence length="148" mass="16431">MFLREQGEHEWFWPAGGVLDSLCALSRAVAWKEAGQEPGNTQRAARGCQWSGDSPATRSQPETARVLLRGLLRFLVRGSSARGEDGDPGLRRPPWKIFLKETSAFFLTSLRVCCIAAKGKRVGRRLPRVLRGSRLRCCCVRGSSDRSS</sequence>
<dbReference type="EMBL" id="JAUPFM010000011">
    <property type="protein sequence ID" value="KAK2837361.1"/>
    <property type="molecule type" value="Genomic_DNA"/>
</dbReference>
<evidence type="ECO:0000313" key="2">
    <source>
        <dbReference type="EMBL" id="KAK2837361.1"/>
    </source>
</evidence>
<dbReference type="AlphaFoldDB" id="A0AA88MFU9"/>
<name>A0AA88MFU9_CHASR</name>
<evidence type="ECO:0000313" key="3">
    <source>
        <dbReference type="Proteomes" id="UP001187415"/>
    </source>
</evidence>
<reference evidence="2" key="1">
    <citation type="submission" date="2023-07" db="EMBL/GenBank/DDBJ databases">
        <title>Chromosome-level Genome Assembly of Striped Snakehead (Channa striata).</title>
        <authorList>
            <person name="Liu H."/>
        </authorList>
    </citation>
    <scope>NUCLEOTIDE SEQUENCE</scope>
    <source>
        <strain evidence="2">Gz</strain>
        <tissue evidence="2">Muscle</tissue>
    </source>
</reference>
<feature type="compositionally biased region" description="Polar residues" evidence="1">
    <location>
        <begin position="51"/>
        <end position="61"/>
    </location>
</feature>
<protein>
    <submittedName>
        <fullName evidence="2">Uncharacterized protein</fullName>
    </submittedName>
</protein>
<accession>A0AA88MFU9</accession>